<evidence type="ECO:0000256" key="3">
    <source>
        <dbReference type="PROSITE-ProRule" id="PRU00023"/>
    </source>
</evidence>
<dbReference type="SUPFAM" id="SSF48403">
    <property type="entry name" value="Ankyrin repeat"/>
    <property type="match status" value="1"/>
</dbReference>
<evidence type="ECO:0000313" key="5">
    <source>
        <dbReference type="Proteomes" id="UP000011083"/>
    </source>
</evidence>
<dbReference type="Proteomes" id="UP000011083">
    <property type="component" value="Unassembled WGS sequence"/>
</dbReference>
<dbReference type="AlphaFoldDB" id="L8H6I8"/>
<dbReference type="InterPro" id="IPR036770">
    <property type="entry name" value="Ankyrin_rpt-contain_sf"/>
</dbReference>
<accession>L8H6I8</accession>
<organism evidence="4 5">
    <name type="scientific">Acanthamoeba castellanii (strain ATCC 30010 / Neff)</name>
    <dbReference type="NCBI Taxonomy" id="1257118"/>
    <lineage>
        <taxon>Eukaryota</taxon>
        <taxon>Amoebozoa</taxon>
        <taxon>Discosea</taxon>
        <taxon>Longamoebia</taxon>
        <taxon>Centramoebida</taxon>
        <taxon>Acanthamoebidae</taxon>
        <taxon>Acanthamoeba</taxon>
    </lineage>
</organism>
<dbReference type="VEuPathDB" id="AmoebaDB:ACA1_277930"/>
<dbReference type="PROSITE" id="PS50088">
    <property type="entry name" value="ANK_REPEAT"/>
    <property type="match status" value="1"/>
</dbReference>
<name>L8H6I8_ACACF</name>
<evidence type="ECO:0000256" key="2">
    <source>
        <dbReference type="ARBA" id="ARBA00023043"/>
    </source>
</evidence>
<dbReference type="OrthoDB" id="4772757at2759"/>
<dbReference type="PANTHER" id="PTHR24171">
    <property type="entry name" value="ANKYRIN REPEAT DOMAIN-CONTAINING PROTEIN 39-RELATED"/>
    <property type="match status" value="1"/>
</dbReference>
<gene>
    <name evidence="4" type="ORF">ACA1_277930</name>
</gene>
<keyword evidence="1" id="KW-0677">Repeat</keyword>
<dbReference type="Pfam" id="PF12796">
    <property type="entry name" value="Ank_2"/>
    <property type="match status" value="1"/>
</dbReference>
<dbReference type="KEGG" id="acan:ACA1_277930"/>
<feature type="repeat" description="ANK" evidence="3">
    <location>
        <begin position="20"/>
        <end position="52"/>
    </location>
</feature>
<reference evidence="4 5" key="1">
    <citation type="journal article" date="2013" name="Genome Biol.">
        <title>Genome of Acanthamoeba castellanii highlights extensive lateral gene transfer and early evolution of tyrosine kinase signaling.</title>
        <authorList>
            <person name="Clarke M."/>
            <person name="Lohan A.J."/>
            <person name="Liu B."/>
            <person name="Lagkouvardos I."/>
            <person name="Roy S."/>
            <person name="Zafar N."/>
            <person name="Bertelli C."/>
            <person name="Schilde C."/>
            <person name="Kianianmomeni A."/>
            <person name="Burglin T.R."/>
            <person name="Frech C."/>
            <person name="Turcotte B."/>
            <person name="Kopec K.O."/>
            <person name="Synnott J.M."/>
            <person name="Choo C."/>
            <person name="Paponov I."/>
            <person name="Finkler A."/>
            <person name="Soon Heng Tan C."/>
            <person name="Hutchins A.P."/>
            <person name="Weinmeier T."/>
            <person name="Rattei T."/>
            <person name="Chu J.S."/>
            <person name="Gimenez G."/>
            <person name="Irimia M."/>
            <person name="Rigden D.J."/>
            <person name="Fitzpatrick D.A."/>
            <person name="Lorenzo-Morales J."/>
            <person name="Bateman A."/>
            <person name="Chiu C.H."/>
            <person name="Tang P."/>
            <person name="Hegemann P."/>
            <person name="Fromm H."/>
            <person name="Raoult D."/>
            <person name="Greub G."/>
            <person name="Miranda-Saavedra D."/>
            <person name="Chen N."/>
            <person name="Nash P."/>
            <person name="Ginger M.L."/>
            <person name="Horn M."/>
            <person name="Schaap P."/>
            <person name="Caler L."/>
            <person name="Loftus B."/>
        </authorList>
    </citation>
    <scope>NUCLEOTIDE SEQUENCE [LARGE SCALE GENOMIC DNA]</scope>
    <source>
        <strain evidence="4 5">Neff</strain>
    </source>
</reference>
<evidence type="ECO:0000313" key="4">
    <source>
        <dbReference type="EMBL" id="ELR20862.1"/>
    </source>
</evidence>
<proteinExistence type="predicted"/>
<evidence type="ECO:0000256" key="1">
    <source>
        <dbReference type="ARBA" id="ARBA00022737"/>
    </source>
</evidence>
<dbReference type="GeneID" id="14921734"/>
<dbReference type="EMBL" id="KB007908">
    <property type="protein sequence ID" value="ELR20862.1"/>
    <property type="molecule type" value="Genomic_DNA"/>
</dbReference>
<dbReference type="PROSITE" id="PS50297">
    <property type="entry name" value="ANK_REP_REGION"/>
    <property type="match status" value="1"/>
</dbReference>
<dbReference type="SMART" id="SM00248">
    <property type="entry name" value="ANK"/>
    <property type="match status" value="2"/>
</dbReference>
<dbReference type="RefSeq" id="XP_004344605.1">
    <property type="nucleotide sequence ID" value="XM_004344555.1"/>
</dbReference>
<dbReference type="STRING" id="1257118.L8H6I8"/>
<dbReference type="Gene3D" id="1.25.40.20">
    <property type="entry name" value="Ankyrin repeat-containing domain"/>
    <property type="match status" value="1"/>
</dbReference>
<protein>
    <submittedName>
        <fullName evidence="4">Ankyrin domain protein</fullName>
    </submittedName>
</protein>
<sequence>MQTIEWLIAGGADVNVATENMNTPLMVASAFGHLECANKLIEAGAQVNKCNIFGWKALHFAVHGGYADIVIALFKAGARDSLAIHSTNPDNTNPKSKTAQEMAVDVGRDDVIRVFDIYLTKIPAYEREIKKKTILEKKNSFHHSKG</sequence>
<keyword evidence="5" id="KW-1185">Reference proteome</keyword>
<keyword evidence="2 3" id="KW-0040">ANK repeat</keyword>
<dbReference type="InterPro" id="IPR002110">
    <property type="entry name" value="Ankyrin_rpt"/>
</dbReference>